<dbReference type="Gramene" id="Jr11_08330_p1">
    <property type="protein sequence ID" value="cds.Jr11_08330_p1"/>
    <property type="gene ID" value="Jr11_08330"/>
</dbReference>
<dbReference type="InterPro" id="IPR043128">
    <property type="entry name" value="Rev_trsase/Diguanyl_cyclase"/>
</dbReference>
<dbReference type="InterPro" id="IPR050951">
    <property type="entry name" value="Retrovirus_Pol_polyprotein"/>
</dbReference>
<evidence type="ECO:0000256" key="1">
    <source>
        <dbReference type="ARBA" id="ARBA00023268"/>
    </source>
</evidence>
<reference evidence="3" key="1">
    <citation type="submission" date="2025-08" db="UniProtKB">
        <authorList>
            <consortium name="RefSeq"/>
        </authorList>
    </citation>
    <scope>IDENTIFICATION</scope>
    <source>
        <tissue evidence="3">Leaves</tissue>
    </source>
</reference>
<sequence length="198" mass="23026">MVYPSKVEEVMDWKRSTTIQEIRSFLGLAGYYRRFVGRFSKLLSHLTTLTKKDVKLVWIERCERSFEELNKLSTTTPVLALQEPDKPFIVLSDTSKYSLGCALMQEGKVTAYDSRANSVIDALRCKPRTKEKRGASEVDLLLEDMRFLFVKDKSLEEIQNKVLATLQWLRISEIEELRAQQEEDEKLSKIRQKIGKDE</sequence>
<keyword evidence="1" id="KW-0511">Multifunctional enzyme</keyword>
<dbReference type="SUPFAM" id="SSF56672">
    <property type="entry name" value="DNA/RNA polymerases"/>
    <property type="match status" value="1"/>
</dbReference>
<organism evidence="2 3">
    <name type="scientific">Juglans regia</name>
    <name type="common">English walnut</name>
    <dbReference type="NCBI Taxonomy" id="51240"/>
    <lineage>
        <taxon>Eukaryota</taxon>
        <taxon>Viridiplantae</taxon>
        <taxon>Streptophyta</taxon>
        <taxon>Embryophyta</taxon>
        <taxon>Tracheophyta</taxon>
        <taxon>Spermatophyta</taxon>
        <taxon>Magnoliopsida</taxon>
        <taxon>eudicotyledons</taxon>
        <taxon>Gunneridae</taxon>
        <taxon>Pentapetalae</taxon>
        <taxon>rosids</taxon>
        <taxon>fabids</taxon>
        <taxon>Fagales</taxon>
        <taxon>Juglandaceae</taxon>
        <taxon>Juglans</taxon>
    </lineage>
</organism>
<accession>A0A2I4FD41</accession>
<dbReference type="GO" id="GO:0003824">
    <property type="term" value="F:catalytic activity"/>
    <property type="evidence" value="ECO:0007669"/>
    <property type="project" value="UniProtKB-KW"/>
</dbReference>
<dbReference type="Gene3D" id="3.30.70.270">
    <property type="match status" value="1"/>
</dbReference>
<evidence type="ECO:0000313" key="3">
    <source>
        <dbReference type="RefSeq" id="XP_018829564.1"/>
    </source>
</evidence>
<dbReference type="PANTHER" id="PTHR37984:SF5">
    <property type="entry name" value="PROTEIN NYNRIN-LIKE"/>
    <property type="match status" value="1"/>
</dbReference>
<dbReference type="InterPro" id="IPR041577">
    <property type="entry name" value="RT_RNaseH_2"/>
</dbReference>
<dbReference type="KEGG" id="jre:108997661"/>
<dbReference type="InterPro" id="IPR043502">
    <property type="entry name" value="DNA/RNA_pol_sf"/>
</dbReference>
<proteinExistence type="predicted"/>
<dbReference type="Proteomes" id="UP000235220">
    <property type="component" value="Chromosome 11"/>
</dbReference>
<keyword evidence="2" id="KW-1185">Reference proteome</keyword>
<name>A0A2I4FD41_JUGRE</name>
<dbReference type="STRING" id="51240.A0A2I4FD41"/>
<dbReference type="OrthoDB" id="911119at2759"/>
<dbReference type="RefSeq" id="XP_018829564.1">
    <property type="nucleotide sequence ID" value="XM_018974019.1"/>
</dbReference>
<evidence type="ECO:0000313" key="2">
    <source>
        <dbReference type="Proteomes" id="UP000235220"/>
    </source>
</evidence>
<dbReference type="PANTHER" id="PTHR37984">
    <property type="entry name" value="PROTEIN CBG26694"/>
    <property type="match status" value="1"/>
</dbReference>
<protein>
    <submittedName>
        <fullName evidence="3">Uncharacterized mitochondrial protein AtMg00860-like</fullName>
    </submittedName>
</protein>
<gene>
    <name evidence="3" type="primary">LOC108997661</name>
</gene>
<dbReference type="Pfam" id="PF17919">
    <property type="entry name" value="RT_RNaseH_2"/>
    <property type="match status" value="1"/>
</dbReference>
<dbReference type="GeneID" id="108997661"/>
<dbReference type="FunFam" id="3.30.70.270:FF:000020">
    <property type="entry name" value="Transposon Tf2-6 polyprotein-like Protein"/>
    <property type="match status" value="1"/>
</dbReference>
<dbReference type="AlphaFoldDB" id="A0A2I4FD41"/>